<evidence type="ECO:0000313" key="1">
    <source>
        <dbReference type="EMBL" id="CDG96811.1"/>
    </source>
</evidence>
<sequence>MELFSFKISTRVIYFLVTEDTIYLIIHTREKKQSDRASNQHRMKLRFLALTDFASQYCGERCGLKQDQVPWY</sequence>
<dbReference type="EMBL" id="CBSW010000140">
    <property type="protein sequence ID" value="CDG96811.1"/>
    <property type="molecule type" value="Genomic_DNA"/>
</dbReference>
<organism evidence="1 2">
    <name type="scientific">Xenorhabdus bovienii str. puntauvense</name>
    <dbReference type="NCBI Taxonomy" id="1398201"/>
    <lineage>
        <taxon>Bacteria</taxon>
        <taxon>Pseudomonadati</taxon>
        <taxon>Pseudomonadota</taxon>
        <taxon>Gammaproteobacteria</taxon>
        <taxon>Enterobacterales</taxon>
        <taxon>Morganellaceae</taxon>
        <taxon>Xenorhabdus</taxon>
    </lineage>
</organism>
<gene>
    <name evidence="1" type="ORF">XBP1_2240011</name>
</gene>
<protein>
    <submittedName>
        <fullName evidence="1">Uncharacterized protein</fullName>
    </submittedName>
</protein>
<evidence type="ECO:0000313" key="2">
    <source>
        <dbReference type="Proteomes" id="UP000028511"/>
    </source>
</evidence>
<name>A0A077N3N2_XENBV</name>
<dbReference type="AlphaFoldDB" id="A0A077N3N2"/>
<comment type="caution">
    <text evidence="1">The sequence shown here is derived from an EMBL/GenBank/DDBJ whole genome shotgun (WGS) entry which is preliminary data.</text>
</comment>
<reference evidence="1" key="1">
    <citation type="submission" date="2013-07" db="EMBL/GenBank/DDBJ databases">
        <title>Sub-species coevolution in mutualistic symbiosis.</title>
        <authorList>
            <person name="Murfin K."/>
            <person name="Klassen J."/>
            <person name="Lee M."/>
            <person name="Forst S."/>
            <person name="Stock P."/>
            <person name="Goodrich-Blair H."/>
        </authorList>
    </citation>
    <scope>NUCLEOTIDE SEQUENCE [LARGE SCALE GENOMIC DNA]</scope>
    <source>
        <strain evidence="1">Puntauvense</strain>
    </source>
</reference>
<accession>A0A077N3N2</accession>
<dbReference type="Proteomes" id="UP000028511">
    <property type="component" value="Unassembled WGS sequence"/>
</dbReference>
<proteinExistence type="predicted"/>
<dbReference type="HOGENOM" id="CLU_2721353_0_0_6"/>